<evidence type="ECO:0000256" key="5">
    <source>
        <dbReference type="ARBA" id="ARBA00022840"/>
    </source>
</evidence>
<feature type="domain" description="Chromo" evidence="12">
    <location>
        <begin position="279"/>
        <end position="323"/>
    </location>
</feature>
<keyword evidence="9" id="KW-0539">Nucleus</keyword>
<evidence type="ECO:0000256" key="7">
    <source>
        <dbReference type="ARBA" id="ARBA00023125"/>
    </source>
</evidence>
<dbReference type="InterPro" id="IPR016197">
    <property type="entry name" value="Chromo-like_dom_sf"/>
</dbReference>
<keyword evidence="6" id="KW-0805">Transcription regulation</keyword>
<evidence type="ECO:0000256" key="9">
    <source>
        <dbReference type="ARBA" id="ARBA00023242"/>
    </source>
</evidence>
<keyword evidence="4" id="KW-0378">Hydrolase</keyword>
<feature type="region of interest" description="Disordered" evidence="11">
    <location>
        <begin position="100"/>
        <end position="134"/>
    </location>
</feature>
<evidence type="ECO:0000259" key="13">
    <source>
        <dbReference type="PROSITE" id="PS51192"/>
    </source>
</evidence>
<evidence type="ECO:0000313" key="16">
    <source>
        <dbReference type="Proteomes" id="UP000694427"/>
    </source>
</evidence>
<dbReference type="PANTHER" id="PTHR45623">
    <property type="entry name" value="CHROMODOMAIN-HELICASE-DNA-BINDING PROTEIN 3-RELATED-RELATED"/>
    <property type="match status" value="1"/>
</dbReference>
<keyword evidence="8" id="KW-0804">Transcription</keyword>
<dbReference type="Pfam" id="PF00271">
    <property type="entry name" value="Helicase_C"/>
    <property type="match status" value="1"/>
</dbReference>
<keyword evidence="5" id="KW-0067">ATP-binding</keyword>
<dbReference type="Gene3D" id="1.10.10.60">
    <property type="entry name" value="Homeodomain-like"/>
    <property type="match status" value="1"/>
</dbReference>
<accession>A0A8C1LR81</accession>
<comment type="subcellular location">
    <subcellularLocation>
        <location evidence="1">Nucleus</location>
    </subcellularLocation>
</comment>
<evidence type="ECO:0000256" key="4">
    <source>
        <dbReference type="ARBA" id="ARBA00022801"/>
    </source>
</evidence>
<feature type="compositionally biased region" description="Low complexity" evidence="11">
    <location>
        <begin position="1"/>
        <end position="22"/>
    </location>
</feature>
<evidence type="ECO:0000313" key="15">
    <source>
        <dbReference type="Ensembl" id="ENSCCRP00010065089.1"/>
    </source>
</evidence>
<dbReference type="Gene3D" id="3.40.50.10810">
    <property type="entry name" value="Tandem AAA-ATPase domain"/>
    <property type="match status" value="1"/>
</dbReference>
<feature type="region of interest" description="Disordered" evidence="11">
    <location>
        <begin position="1"/>
        <end position="50"/>
    </location>
</feature>
<dbReference type="InterPro" id="IPR040793">
    <property type="entry name" value="CDH1_2_SANT_HL1"/>
</dbReference>
<dbReference type="GO" id="GO:0034728">
    <property type="term" value="P:nucleosome organization"/>
    <property type="evidence" value="ECO:0007669"/>
    <property type="project" value="TreeGrafter"/>
</dbReference>
<dbReference type="GO" id="GO:0005524">
    <property type="term" value="F:ATP binding"/>
    <property type="evidence" value="ECO:0007669"/>
    <property type="project" value="UniProtKB-KW"/>
</dbReference>
<keyword evidence="7" id="KW-0238">DNA-binding</keyword>
<evidence type="ECO:0000256" key="10">
    <source>
        <dbReference type="ARBA" id="ARBA00049360"/>
    </source>
</evidence>
<dbReference type="InterPro" id="IPR000953">
    <property type="entry name" value="Chromo/chromo_shadow_dom"/>
</dbReference>
<feature type="compositionally biased region" description="Basic residues" evidence="11">
    <location>
        <begin position="976"/>
        <end position="986"/>
    </location>
</feature>
<dbReference type="GO" id="GO:0000785">
    <property type="term" value="C:chromatin"/>
    <property type="evidence" value="ECO:0007669"/>
    <property type="project" value="TreeGrafter"/>
</dbReference>
<dbReference type="CDD" id="cd18666">
    <property type="entry name" value="CD1_tandem_CHD1-2_like"/>
    <property type="match status" value="1"/>
</dbReference>
<evidence type="ECO:0000256" key="6">
    <source>
        <dbReference type="ARBA" id="ARBA00023015"/>
    </source>
</evidence>
<keyword evidence="16" id="KW-1185">Reference proteome</keyword>
<dbReference type="Pfam" id="PF00385">
    <property type="entry name" value="Chromo"/>
    <property type="match status" value="2"/>
</dbReference>
<feature type="compositionally biased region" description="Acidic residues" evidence="11">
    <location>
        <begin position="23"/>
        <end position="35"/>
    </location>
</feature>
<evidence type="ECO:0000256" key="2">
    <source>
        <dbReference type="ARBA" id="ARBA00022737"/>
    </source>
</evidence>
<comment type="catalytic activity">
    <reaction evidence="10">
        <text>ATP + H2O = ADP + phosphate + H(+)</text>
        <dbReference type="Rhea" id="RHEA:13065"/>
        <dbReference type="ChEBI" id="CHEBI:15377"/>
        <dbReference type="ChEBI" id="CHEBI:15378"/>
        <dbReference type="ChEBI" id="CHEBI:30616"/>
        <dbReference type="ChEBI" id="CHEBI:43474"/>
        <dbReference type="ChEBI" id="CHEBI:456216"/>
    </reaction>
</comment>
<feature type="region of interest" description="Disordered" evidence="11">
    <location>
        <begin position="1378"/>
        <end position="1459"/>
    </location>
</feature>
<organism evidence="15 16">
    <name type="scientific">Cyprinus carpio</name>
    <name type="common">Common carp</name>
    <dbReference type="NCBI Taxonomy" id="7962"/>
    <lineage>
        <taxon>Eukaryota</taxon>
        <taxon>Metazoa</taxon>
        <taxon>Chordata</taxon>
        <taxon>Craniata</taxon>
        <taxon>Vertebrata</taxon>
        <taxon>Euteleostomi</taxon>
        <taxon>Actinopterygii</taxon>
        <taxon>Neopterygii</taxon>
        <taxon>Teleostei</taxon>
        <taxon>Ostariophysi</taxon>
        <taxon>Cypriniformes</taxon>
        <taxon>Cyprinidae</taxon>
        <taxon>Cyprininae</taxon>
        <taxon>Cyprinus</taxon>
    </lineage>
</organism>
<feature type="compositionally biased region" description="Basic and acidic residues" evidence="11">
    <location>
        <begin position="1427"/>
        <end position="1447"/>
    </location>
</feature>
<name>A0A8C1LR81_CYPCA</name>
<evidence type="ECO:0000259" key="14">
    <source>
        <dbReference type="PROSITE" id="PS51194"/>
    </source>
</evidence>
<evidence type="ECO:0000256" key="11">
    <source>
        <dbReference type="SAM" id="MobiDB-lite"/>
    </source>
</evidence>
<sequence length="1459" mass="168415">SVCRSGSDSDSGSASGSGSSDSSAEEQENSDESVSDYEPSHKVKSRKPSNKYGFHINLDLPYIISSDLKQPYSLKLNLFISIFLLLNESLLISSLRANARNGKNNKAPKKKPSRSSSDEEDDYKKALAGPRRQATVNVSYKEDEELKTDSDDLVEVCGEDVPLPEEDEFETLERVMEMRIGRKGATGAVTTVYAVEADGDPNANFDPSRQPGEVQYLMKWKNWSHIHNTWETEETLKQQNVKGMKKLDNFKKKEQEKKKCNMASDAQSCLDAASHCYPDYLCKWQGLSYSECSWEDGALIARKFQKCIDEYMSRNQCKTIPSRECKVLKQRPRFVPMKKQPHYIGADGLELRDYQLEGLNWMAHSWCKGNSCILADEMGLGKTIQTISFLNYLFHEHQLYGPFLLVVPLSTLTSWQREIQLWAPQINVVVYLGDIRSRNMIRTHEWMHPQTKRLKFNVLLTTYEILLKDKSFLGNVSWAFIGVDEAHRLKNDDSLLYKTMIEFKSNHRLLITGTPLQNSLKELWSLLHFIMPEKFHSWELFEEEHGKGRDSGYTSLHKELEPFLLRRVKKDVEKSLPAKVEQILRVEMSAVQKQYYKWILTRNYKALSKGTKGSRSGFLNVMMELKKCCNHCYLIKSPEEEFYNRQEGLQHLIRSSGKLILLDKLLVRLKERGHRVLIFSQMVRMLDILAEYLKYRQFLFQRLDGSIKGEMRKQALDHFNAEGSEDFCFLLSTRAGGLGINLASADTVVIFDSDWNPQNDLQAQARAHRIGQKKQVNIYRLVTKGSVEEDIIERAKKKMVLDHLVIQRMDTTGKTVLDTGAAPSSSTPFNKEELSAILKFGAEELFKESEGEEQEPQEMDIDEILKRAETRENDPGPSTVGEELLSQFKVANFSMMEEEEIDMDTERDNKNWDDIIPEEQRRRLEEEERQKELAEIYLLPRMRKCATQINFNGSEGRRSRNRRYSGSDSDSVSDRKRPKKRGRPRTIPRENIKGFTDAEIRRFIKSYKKFGGPLERLDAIARDAELVDKSEHDLRRLAETVHNGCLKTLRENPCGPERTSGKRGRRGKVKGPTFRISGVQVNAKLVISHEEELAPLHKAIPADPEERKRYIIPCHSKAAHFDIEWGKEDDSSLLIGIYEYGYGSWEMIKMDPDLNLTHKLLPDDPDKKPQAKQLQTRADYLIKLLSKDLAKKEAQKQAGTVSHAVEVKAEVREKKADTPVHTPSGGDALPLSDESEELDQKTFSVCKERMRPVKAALKQLDRPEKGLSEREQLEHTRQCLIKIGDHITECLREYTNPELIKQWRKNLWIFVSKFTEFDARKLHKLYKHAIKKRQENAQVWTLFSEDSVKALLLLQPHFCCVTLNAVVLADVERLKESQQDDSSRDSYSSDRHHSSRYHEHSKDRHAGDSYRKSSDPRKRPYSSFSNGKDHREREREQYRERGERQDSRCFSVYSEDVSQ</sequence>
<dbReference type="PROSITE" id="PS51192">
    <property type="entry name" value="HELICASE_ATP_BIND_1"/>
    <property type="match status" value="1"/>
</dbReference>
<dbReference type="SMART" id="SM01176">
    <property type="entry name" value="DUF4208"/>
    <property type="match status" value="1"/>
</dbReference>
<dbReference type="InterPro" id="IPR023780">
    <property type="entry name" value="Chromo_domain"/>
</dbReference>
<dbReference type="SMART" id="SM00490">
    <property type="entry name" value="HELICc"/>
    <property type="match status" value="1"/>
</dbReference>
<dbReference type="GO" id="GO:0140658">
    <property type="term" value="F:ATP-dependent chromatin remodeler activity"/>
    <property type="evidence" value="ECO:0007669"/>
    <property type="project" value="TreeGrafter"/>
</dbReference>
<keyword evidence="3" id="KW-0547">Nucleotide-binding</keyword>
<feature type="domain" description="Chromo" evidence="12">
    <location>
        <begin position="170"/>
        <end position="262"/>
    </location>
</feature>
<dbReference type="Gene3D" id="2.40.50.40">
    <property type="match status" value="2"/>
</dbReference>
<dbReference type="InterPro" id="IPR001650">
    <property type="entry name" value="Helicase_C-like"/>
</dbReference>
<dbReference type="InterPro" id="IPR049730">
    <property type="entry name" value="SNF2/RAD54-like_C"/>
</dbReference>
<feature type="region of interest" description="Disordered" evidence="11">
    <location>
        <begin position="1210"/>
        <end position="1236"/>
    </location>
</feature>
<dbReference type="FunFam" id="3.40.50.10810:FF:000007">
    <property type="entry name" value="Chromodomain-helicase-DNA-binding protein 2 isoform 1"/>
    <property type="match status" value="1"/>
</dbReference>
<dbReference type="PROSITE" id="PS50013">
    <property type="entry name" value="CHROMO_2"/>
    <property type="match status" value="2"/>
</dbReference>
<dbReference type="FunFam" id="2.40.50.40:FF:000008">
    <property type="entry name" value="Chromodomain-helicase-DNA-binding protein 2 isoform 1"/>
    <property type="match status" value="1"/>
</dbReference>
<dbReference type="InterPro" id="IPR038718">
    <property type="entry name" value="SNF2-like_sf"/>
</dbReference>
<proteinExistence type="predicted"/>
<dbReference type="PANTHER" id="PTHR45623:SF7">
    <property type="entry name" value="CHROMODOMAIN-HELICASE-DNA-BINDING PROTEIN 1"/>
    <property type="match status" value="1"/>
</dbReference>
<reference evidence="15" key="2">
    <citation type="submission" date="2025-09" db="UniProtKB">
        <authorList>
            <consortium name="Ensembl"/>
        </authorList>
    </citation>
    <scope>IDENTIFICATION</scope>
</reference>
<protein>
    <submittedName>
        <fullName evidence="15">Chromodomain helicase DNA binding protein 1</fullName>
    </submittedName>
</protein>
<dbReference type="PROSITE" id="PS51194">
    <property type="entry name" value="HELICASE_CTER"/>
    <property type="match status" value="1"/>
</dbReference>
<dbReference type="Pfam" id="PF23588">
    <property type="entry name" value="HTH_CHD1_Hrp3"/>
    <property type="match status" value="1"/>
</dbReference>
<dbReference type="InterPro" id="IPR027417">
    <property type="entry name" value="P-loop_NTPase"/>
</dbReference>
<dbReference type="SMART" id="SM00298">
    <property type="entry name" value="CHROMO"/>
    <property type="match status" value="2"/>
</dbReference>
<feature type="region of interest" description="Disordered" evidence="11">
    <location>
        <begin position="1052"/>
        <end position="1071"/>
    </location>
</feature>
<dbReference type="Gene3D" id="3.40.50.300">
    <property type="entry name" value="P-loop containing nucleotide triphosphate hydrolases"/>
    <property type="match status" value="1"/>
</dbReference>
<feature type="domain" description="Helicase C-terminal" evidence="14">
    <location>
        <begin position="661"/>
        <end position="812"/>
    </location>
</feature>
<dbReference type="CDD" id="cd18793">
    <property type="entry name" value="SF2_C_SNF"/>
    <property type="match status" value="1"/>
</dbReference>
<keyword evidence="2" id="KW-0677">Repeat</keyword>
<dbReference type="Ensembl" id="ENSCCRT00010071592.1">
    <property type="protein sequence ID" value="ENSCCRP00010065089.1"/>
    <property type="gene ID" value="ENSCCRG00010027347.1"/>
</dbReference>
<dbReference type="GO" id="GO:0003682">
    <property type="term" value="F:chromatin binding"/>
    <property type="evidence" value="ECO:0007669"/>
    <property type="project" value="TreeGrafter"/>
</dbReference>
<evidence type="ECO:0000256" key="8">
    <source>
        <dbReference type="ARBA" id="ARBA00023163"/>
    </source>
</evidence>
<feature type="compositionally biased region" description="Basic and acidic residues" evidence="11">
    <location>
        <begin position="1378"/>
        <end position="1418"/>
    </location>
</feature>
<dbReference type="GO" id="GO:0042393">
    <property type="term" value="F:histone binding"/>
    <property type="evidence" value="ECO:0007669"/>
    <property type="project" value="TreeGrafter"/>
</dbReference>
<dbReference type="Proteomes" id="UP000694427">
    <property type="component" value="Unplaced"/>
</dbReference>
<dbReference type="InterPro" id="IPR000330">
    <property type="entry name" value="SNF2_N"/>
</dbReference>
<dbReference type="GO" id="GO:0003677">
    <property type="term" value="F:DNA binding"/>
    <property type="evidence" value="ECO:0007669"/>
    <property type="project" value="UniProtKB-KW"/>
</dbReference>
<dbReference type="Pfam" id="PF18375">
    <property type="entry name" value="CDH1_2_SANT_HL1"/>
    <property type="match status" value="1"/>
</dbReference>
<dbReference type="Pfam" id="PF00176">
    <property type="entry name" value="SNF2-rel_dom"/>
    <property type="match status" value="1"/>
</dbReference>
<dbReference type="GO" id="GO:0016887">
    <property type="term" value="F:ATP hydrolysis activity"/>
    <property type="evidence" value="ECO:0007669"/>
    <property type="project" value="TreeGrafter"/>
</dbReference>
<dbReference type="Pfam" id="PF13907">
    <property type="entry name" value="CHD1-like_C"/>
    <property type="match status" value="1"/>
</dbReference>
<dbReference type="InterPro" id="IPR014001">
    <property type="entry name" value="Helicase_ATP-bd"/>
</dbReference>
<dbReference type="SUPFAM" id="SSF52540">
    <property type="entry name" value="P-loop containing nucleoside triphosphate hydrolases"/>
    <property type="match status" value="2"/>
</dbReference>
<evidence type="ECO:0000259" key="12">
    <source>
        <dbReference type="PROSITE" id="PS50013"/>
    </source>
</evidence>
<dbReference type="PROSITE" id="PS00598">
    <property type="entry name" value="CHROMO_1"/>
    <property type="match status" value="2"/>
</dbReference>
<evidence type="ECO:0000256" key="1">
    <source>
        <dbReference type="ARBA" id="ARBA00004123"/>
    </source>
</evidence>
<feature type="domain" description="Helicase ATP-binding" evidence="13">
    <location>
        <begin position="363"/>
        <end position="533"/>
    </location>
</feature>
<dbReference type="InterPro" id="IPR056302">
    <property type="entry name" value="CHD1-2/Hrp3_HTH"/>
</dbReference>
<dbReference type="FunFam" id="1.10.10.60:FF:000106">
    <property type="entry name" value="Chromodomain-helicase-DNA-binding protein 2 isoform 1"/>
    <property type="match status" value="1"/>
</dbReference>
<dbReference type="SUPFAM" id="SSF54160">
    <property type="entry name" value="Chromo domain-like"/>
    <property type="match status" value="2"/>
</dbReference>
<dbReference type="InterPro" id="IPR023779">
    <property type="entry name" value="Chromodomain_CS"/>
</dbReference>
<feature type="region of interest" description="Disordered" evidence="11">
    <location>
        <begin position="949"/>
        <end position="989"/>
    </location>
</feature>
<dbReference type="InterPro" id="IPR025260">
    <property type="entry name" value="CHD1-like_C"/>
</dbReference>
<dbReference type="GO" id="GO:0005634">
    <property type="term" value="C:nucleus"/>
    <property type="evidence" value="ECO:0007669"/>
    <property type="project" value="UniProtKB-SubCell"/>
</dbReference>
<dbReference type="FunFam" id="3.40.50.300:FF:000130">
    <property type="entry name" value="Chromodomain-helicase-DNA-binding protein 2 isoform 1"/>
    <property type="match status" value="1"/>
</dbReference>
<dbReference type="SMART" id="SM00487">
    <property type="entry name" value="DEXDc"/>
    <property type="match status" value="1"/>
</dbReference>
<reference evidence="15" key="1">
    <citation type="submission" date="2025-08" db="UniProtKB">
        <authorList>
            <consortium name="Ensembl"/>
        </authorList>
    </citation>
    <scope>IDENTIFICATION</scope>
</reference>
<evidence type="ECO:0000256" key="3">
    <source>
        <dbReference type="ARBA" id="ARBA00022741"/>
    </source>
</evidence>